<dbReference type="Proteomes" id="UP000001544">
    <property type="component" value="Chromosome"/>
</dbReference>
<evidence type="ECO:0000313" key="1">
    <source>
        <dbReference type="EMBL" id="ADC49353.1"/>
    </source>
</evidence>
<protein>
    <submittedName>
        <fullName evidence="1">Uncharacterized protein</fullName>
    </submittedName>
</protein>
<reference evidence="1 2" key="1">
    <citation type="journal article" date="2011" name="Environ. Microbiol.">
        <title>Genome of alkaliphilic Bacillus pseudofirmus OF4 reveals adaptations that support the ability to grow in an external pH range from 7.5 to 11.4.</title>
        <authorList>
            <person name="Janto B."/>
            <person name="Ahmed A."/>
            <person name="Ito M."/>
            <person name="Liu J."/>
            <person name="Hicks D.B."/>
            <person name="Pagni S."/>
            <person name="Fackelmayer O.J."/>
            <person name="Smith T.A."/>
            <person name="Earl J."/>
            <person name="Elbourne L.D."/>
            <person name="Hassan K."/>
            <person name="Paulsen I.T."/>
            <person name="Kolsto A.B."/>
            <person name="Tourasse N.J."/>
            <person name="Ehrlich G.D."/>
            <person name="Boissy R."/>
            <person name="Ivey D.M."/>
            <person name="Li G."/>
            <person name="Xue Y."/>
            <person name="Ma Y."/>
            <person name="Hu F.Z."/>
            <person name="Krulwich T.A."/>
        </authorList>
    </citation>
    <scope>NUCLEOTIDE SEQUENCE [LARGE SCALE GENOMIC DNA]</scope>
    <source>
        <strain evidence="2">ATCC BAA-2126 / JCM 17055 / OF4</strain>
    </source>
</reference>
<accession>D3G078</accession>
<dbReference type="eggNOG" id="ENOG50345ZG">
    <property type="taxonomic scope" value="Bacteria"/>
</dbReference>
<evidence type="ECO:0000313" key="2">
    <source>
        <dbReference type="Proteomes" id="UP000001544"/>
    </source>
</evidence>
<name>D3G078_ALKPO</name>
<dbReference type="HOGENOM" id="CLU_1029190_0_0_9"/>
<sequence length="270" mass="31782">MTKDLKVMYLQLNNIQTFYYDKVSKDTANQRLSLINHADYLRYSLVVEHVGFQHYVLIEGYNEFSALKALDRSIKVFCNVIAPTDEKTQLLRILRKVIPFERASWRFNHYHIKILQEKYQMTSQDISREIWQKRRKVEEYIYRKDIPMNIIALAEKNNASMTLVNDIAKSQTILPAAKEVLFNLAVLPKDHAFRLKTRSFEHVKLLFGKLSNYENIFSDSKLVRSLTYHALNSDNHLLSSWQQILDANNHLLKKPNSIVQPPQDNNYDYG</sequence>
<organism evidence="1 2">
    <name type="scientific">Alkalihalophilus pseudofirmus (strain ATCC BAA-2126 / JCM 17055 / OF4)</name>
    <name type="common">Bacillus pseudofirmus</name>
    <dbReference type="NCBI Taxonomy" id="398511"/>
    <lineage>
        <taxon>Bacteria</taxon>
        <taxon>Bacillati</taxon>
        <taxon>Bacillota</taxon>
        <taxon>Bacilli</taxon>
        <taxon>Bacillales</taxon>
        <taxon>Bacillaceae</taxon>
        <taxon>Alkalihalophilus</taxon>
    </lineage>
</organism>
<dbReference type="RefSeq" id="WP_012960626.1">
    <property type="nucleotide sequence ID" value="NC_013791.2"/>
</dbReference>
<proteinExistence type="predicted"/>
<gene>
    <name evidence="1" type="ordered locus">BpOF4_06475</name>
</gene>
<keyword evidence="2" id="KW-1185">Reference proteome</keyword>
<dbReference type="KEGG" id="bpf:BpOF4_06475"/>
<dbReference type="AlphaFoldDB" id="D3G078"/>
<dbReference type="EMBL" id="CP001878">
    <property type="protein sequence ID" value="ADC49353.1"/>
    <property type="molecule type" value="Genomic_DNA"/>
</dbReference>